<feature type="transmembrane region" description="Helical" evidence="6">
    <location>
        <begin position="78"/>
        <end position="98"/>
    </location>
</feature>
<name>A0A9D6V078_9BACT</name>
<evidence type="ECO:0000313" key="8">
    <source>
        <dbReference type="Proteomes" id="UP000807825"/>
    </source>
</evidence>
<sequence>MSIGIGGMVGAGIFSILGVVAEASGTALWVSFVIGGVVALLSTYSYAKLGARYPSAGGAVEFLVKGFGDGVLSGGINIYMWVGYVIALALYAQAFAGYAMTFLPGHHAAWLPKAFGVGIVLVFTAANVVGPNFVGRSETFIVAVKLAILVLFAVAGLLFIHPTYLTPNLWPSASGIFFGAGILFIGYEGFGLVANAAEDMEDPKKLLPKALYSSVISVIVIYVAVSLAVVGNLDIPAIVKAKDYALAEAARPFLGDFGFRLIAIAALFSTASAINATLFGAANVSYTIARDGELPAIFSLRIRWGAPGGLFITAGAVILFILFFDLSGVAMMGSGAFLLIYAAVHAAHLKVADETGGKRLIIGLSLAGCLIMAAILSVYIYQHSREAFVTMFALIPVCLAAEWAYRRATGRTIKTRA</sequence>
<evidence type="ECO:0000313" key="7">
    <source>
        <dbReference type="EMBL" id="MBI5249665.1"/>
    </source>
</evidence>
<dbReference type="GO" id="GO:0005886">
    <property type="term" value="C:plasma membrane"/>
    <property type="evidence" value="ECO:0007669"/>
    <property type="project" value="UniProtKB-SubCell"/>
</dbReference>
<comment type="caution">
    <text evidence="7">The sequence shown here is derived from an EMBL/GenBank/DDBJ whole genome shotgun (WGS) entry which is preliminary data.</text>
</comment>
<proteinExistence type="predicted"/>
<keyword evidence="5 6" id="KW-0472">Membrane</keyword>
<feature type="transmembrane region" description="Helical" evidence="6">
    <location>
        <begin position="360"/>
        <end position="381"/>
    </location>
</feature>
<protein>
    <submittedName>
        <fullName evidence="7">Amino acid permease</fullName>
    </submittedName>
</protein>
<comment type="subcellular location">
    <subcellularLocation>
        <location evidence="1">Cell membrane</location>
        <topology evidence="1">Multi-pass membrane protein</topology>
    </subcellularLocation>
</comment>
<feature type="transmembrane region" description="Helical" evidence="6">
    <location>
        <begin position="330"/>
        <end position="348"/>
    </location>
</feature>
<feature type="transmembrane region" description="Helical" evidence="6">
    <location>
        <begin position="110"/>
        <end position="130"/>
    </location>
</feature>
<keyword evidence="3 6" id="KW-0812">Transmembrane</keyword>
<feature type="transmembrane region" description="Helical" evidence="6">
    <location>
        <begin position="142"/>
        <end position="164"/>
    </location>
</feature>
<dbReference type="EMBL" id="JACRDE010000250">
    <property type="protein sequence ID" value="MBI5249665.1"/>
    <property type="molecule type" value="Genomic_DNA"/>
</dbReference>
<dbReference type="Gene3D" id="1.20.1740.10">
    <property type="entry name" value="Amino acid/polyamine transporter I"/>
    <property type="match status" value="1"/>
</dbReference>
<feature type="transmembrane region" description="Helical" evidence="6">
    <location>
        <begin position="27"/>
        <end position="47"/>
    </location>
</feature>
<evidence type="ECO:0000256" key="6">
    <source>
        <dbReference type="SAM" id="Phobius"/>
    </source>
</evidence>
<evidence type="ECO:0000256" key="2">
    <source>
        <dbReference type="ARBA" id="ARBA00022475"/>
    </source>
</evidence>
<evidence type="ECO:0000256" key="1">
    <source>
        <dbReference type="ARBA" id="ARBA00004651"/>
    </source>
</evidence>
<evidence type="ECO:0000256" key="4">
    <source>
        <dbReference type="ARBA" id="ARBA00022989"/>
    </source>
</evidence>
<dbReference type="AlphaFoldDB" id="A0A9D6V078"/>
<gene>
    <name evidence="7" type="ORF">HY912_09235</name>
</gene>
<organism evidence="7 8">
    <name type="scientific">Desulfomonile tiedjei</name>
    <dbReference type="NCBI Taxonomy" id="2358"/>
    <lineage>
        <taxon>Bacteria</taxon>
        <taxon>Pseudomonadati</taxon>
        <taxon>Thermodesulfobacteriota</taxon>
        <taxon>Desulfomonilia</taxon>
        <taxon>Desulfomonilales</taxon>
        <taxon>Desulfomonilaceae</taxon>
        <taxon>Desulfomonile</taxon>
    </lineage>
</organism>
<feature type="transmembrane region" description="Helical" evidence="6">
    <location>
        <begin position="304"/>
        <end position="324"/>
    </location>
</feature>
<accession>A0A9D6V078</accession>
<dbReference type="Proteomes" id="UP000807825">
    <property type="component" value="Unassembled WGS sequence"/>
</dbReference>
<dbReference type="Pfam" id="PF13520">
    <property type="entry name" value="AA_permease_2"/>
    <property type="match status" value="1"/>
</dbReference>
<feature type="transmembrane region" description="Helical" evidence="6">
    <location>
        <begin position="387"/>
        <end position="405"/>
    </location>
</feature>
<feature type="transmembrane region" description="Helical" evidence="6">
    <location>
        <begin position="176"/>
        <end position="198"/>
    </location>
</feature>
<dbReference type="PANTHER" id="PTHR42770">
    <property type="entry name" value="AMINO ACID TRANSPORTER-RELATED"/>
    <property type="match status" value="1"/>
</dbReference>
<evidence type="ECO:0000256" key="3">
    <source>
        <dbReference type="ARBA" id="ARBA00022692"/>
    </source>
</evidence>
<evidence type="ECO:0000256" key="5">
    <source>
        <dbReference type="ARBA" id="ARBA00023136"/>
    </source>
</evidence>
<reference evidence="7" key="1">
    <citation type="submission" date="2020-07" db="EMBL/GenBank/DDBJ databases">
        <title>Huge and variable diversity of episymbiotic CPR bacteria and DPANN archaea in groundwater ecosystems.</title>
        <authorList>
            <person name="He C.Y."/>
            <person name="Keren R."/>
            <person name="Whittaker M."/>
            <person name="Farag I.F."/>
            <person name="Doudna J."/>
            <person name="Cate J.H.D."/>
            <person name="Banfield J.F."/>
        </authorList>
    </citation>
    <scope>NUCLEOTIDE SEQUENCE</scope>
    <source>
        <strain evidence="7">NC_groundwater_1664_Pr3_B-0.1um_52_9</strain>
    </source>
</reference>
<dbReference type="GO" id="GO:0022857">
    <property type="term" value="F:transmembrane transporter activity"/>
    <property type="evidence" value="ECO:0007669"/>
    <property type="project" value="InterPro"/>
</dbReference>
<dbReference type="PANTHER" id="PTHR42770:SF11">
    <property type="entry name" value="INNER MEMBRANE TRANSPORT PROTEIN YBAT"/>
    <property type="match status" value="1"/>
</dbReference>
<feature type="transmembrane region" description="Helical" evidence="6">
    <location>
        <begin position="5"/>
        <end position="21"/>
    </location>
</feature>
<dbReference type="PIRSF" id="PIRSF006060">
    <property type="entry name" value="AA_transporter"/>
    <property type="match status" value="1"/>
</dbReference>
<dbReference type="InterPro" id="IPR002293">
    <property type="entry name" value="AA/rel_permease1"/>
</dbReference>
<keyword evidence="2" id="KW-1003">Cell membrane</keyword>
<keyword evidence="4 6" id="KW-1133">Transmembrane helix</keyword>
<feature type="transmembrane region" description="Helical" evidence="6">
    <location>
        <begin position="210"/>
        <end position="230"/>
    </location>
</feature>
<dbReference type="InterPro" id="IPR050367">
    <property type="entry name" value="APC_superfamily"/>
</dbReference>
<feature type="transmembrane region" description="Helical" evidence="6">
    <location>
        <begin position="261"/>
        <end position="284"/>
    </location>
</feature>